<name>A0ABV9QC25_9BURK</name>
<keyword evidence="12" id="KW-1185">Reference proteome</keyword>
<evidence type="ECO:0000256" key="6">
    <source>
        <dbReference type="ARBA" id="ARBA00022927"/>
    </source>
</evidence>
<keyword evidence="7" id="KW-0472">Membrane</keyword>
<keyword evidence="6" id="KW-0653">Protein transport</keyword>
<evidence type="ECO:0000313" key="12">
    <source>
        <dbReference type="Proteomes" id="UP001596001"/>
    </source>
</evidence>
<evidence type="ECO:0000256" key="3">
    <source>
        <dbReference type="ARBA" id="ARBA00022448"/>
    </source>
</evidence>
<sequence>MPSPLITSPAIAYRATLGCICALSLATGTALPAWAAGAAPFVLPELPAPAHRAAAPTTIRLERVAFVGNTVVDTPTLEQLAAPYLHRPLDEADLESLRRTITQHYVRQGYVNSGAVFASPALTGPILTLQLMEGQLGAIQSHGLQNLRPQYIAQRLAPQPGEVLHLDTLRARFQRLLDDPLFAQMQARLRPGETLGQAVLDIEVQRARPYQLTVATHNHRPPSIGTQALELSGWVRNLSGHGDALYASLQQATPAQGGLRSQWHWKLPLGARTAVSWQGNYGQSAVVEEPIRALDFSSQLQQQELGLEQVLHQSLQHQWAVGVHYGWRSHRTWLAGTPFSLVPGESQGQTRITGWRLWQEYSYRTEHQALTLRATLQRQHNNLQAQTGWPAGGPVAADQQAHLWLLQGQYARKLLDNGTQWVVRATVQRSRQRLLALDRLAIGGANSVRGFLENQLVRDQGQILNLELDVPLLQGTGQDLQWSLIPFYDMGQGHNQGEASTRIASVGLATRLRWQGMRLDLAVGQPLHGERSAGHSWQHRGIHLHWSYDFF</sequence>
<evidence type="ECO:0000313" key="11">
    <source>
        <dbReference type="EMBL" id="MFC4787877.1"/>
    </source>
</evidence>
<protein>
    <submittedName>
        <fullName evidence="11">ShlB/FhaC/HecB family hemolysin secretion/activation protein</fullName>
    </submittedName>
</protein>
<comment type="caution">
    <text evidence="11">The sequence shown here is derived from an EMBL/GenBank/DDBJ whole genome shotgun (WGS) entry which is preliminary data.</text>
</comment>
<keyword evidence="3" id="KW-0813">Transport</keyword>
<evidence type="ECO:0000256" key="5">
    <source>
        <dbReference type="ARBA" id="ARBA00022692"/>
    </source>
</evidence>
<dbReference type="InterPro" id="IPR013686">
    <property type="entry name" value="Polypept-transport_assoc_ShlB"/>
</dbReference>
<dbReference type="Gene3D" id="3.10.20.310">
    <property type="entry name" value="membrane protein fhac"/>
    <property type="match status" value="1"/>
</dbReference>
<evidence type="ECO:0000256" key="1">
    <source>
        <dbReference type="ARBA" id="ARBA00004442"/>
    </source>
</evidence>
<keyword evidence="5" id="KW-0812">Transmembrane</keyword>
<evidence type="ECO:0000256" key="8">
    <source>
        <dbReference type="ARBA" id="ARBA00023237"/>
    </source>
</evidence>
<comment type="subcellular location">
    <subcellularLocation>
        <location evidence="1">Cell outer membrane</location>
    </subcellularLocation>
</comment>
<reference evidence="12" key="1">
    <citation type="journal article" date="2019" name="Int. J. Syst. Evol. Microbiol.">
        <title>The Global Catalogue of Microorganisms (GCM) 10K type strain sequencing project: providing services to taxonomists for standard genome sequencing and annotation.</title>
        <authorList>
            <consortium name="The Broad Institute Genomics Platform"/>
            <consortium name="The Broad Institute Genome Sequencing Center for Infectious Disease"/>
            <person name="Wu L."/>
            <person name="Ma J."/>
        </authorList>
    </citation>
    <scope>NUCLEOTIDE SEQUENCE [LARGE SCALE GENOMIC DNA]</scope>
    <source>
        <strain evidence="12">CCUG 49452</strain>
    </source>
</reference>
<evidence type="ECO:0000256" key="7">
    <source>
        <dbReference type="ARBA" id="ARBA00023136"/>
    </source>
</evidence>
<dbReference type="Pfam" id="PF03865">
    <property type="entry name" value="ShlB"/>
    <property type="match status" value="1"/>
</dbReference>
<feature type="chain" id="PRO_5045692195" evidence="9">
    <location>
        <begin position="36"/>
        <end position="551"/>
    </location>
</feature>
<dbReference type="Pfam" id="PF08479">
    <property type="entry name" value="POTRA_2"/>
    <property type="match status" value="1"/>
</dbReference>
<accession>A0ABV9QC25</accession>
<dbReference type="InterPro" id="IPR051544">
    <property type="entry name" value="TPS_OM_transporter"/>
</dbReference>
<dbReference type="Gene3D" id="2.40.160.50">
    <property type="entry name" value="membrane protein fhac: a member of the omp85/tpsb transporter family"/>
    <property type="match status" value="1"/>
</dbReference>
<comment type="similarity">
    <text evidence="2">Belongs to the TPS (TC 1.B.20) family.</text>
</comment>
<feature type="domain" description="POTRA" evidence="10">
    <location>
        <begin position="59"/>
        <end position="134"/>
    </location>
</feature>
<dbReference type="Proteomes" id="UP001596001">
    <property type="component" value="Unassembled WGS sequence"/>
</dbReference>
<feature type="signal peptide" evidence="9">
    <location>
        <begin position="1"/>
        <end position="35"/>
    </location>
</feature>
<keyword evidence="8" id="KW-0998">Cell outer membrane</keyword>
<dbReference type="PROSITE" id="PS51779">
    <property type="entry name" value="POTRA"/>
    <property type="match status" value="1"/>
</dbReference>
<evidence type="ECO:0000256" key="4">
    <source>
        <dbReference type="ARBA" id="ARBA00022452"/>
    </source>
</evidence>
<keyword evidence="4" id="KW-1134">Transmembrane beta strand</keyword>
<evidence type="ECO:0000259" key="10">
    <source>
        <dbReference type="PROSITE" id="PS51779"/>
    </source>
</evidence>
<keyword evidence="9" id="KW-0732">Signal</keyword>
<dbReference type="RefSeq" id="WP_382429725.1">
    <property type="nucleotide sequence ID" value="NZ_JBHSHJ010000001.1"/>
</dbReference>
<gene>
    <name evidence="11" type="ORF">ACFO6X_02555</name>
</gene>
<dbReference type="PANTHER" id="PTHR34597">
    <property type="entry name" value="SLR1661 PROTEIN"/>
    <property type="match status" value="1"/>
</dbReference>
<evidence type="ECO:0000256" key="2">
    <source>
        <dbReference type="ARBA" id="ARBA00009055"/>
    </source>
</evidence>
<dbReference type="PANTHER" id="PTHR34597:SF3">
    <property type="entry name" value="OUTER MEMBRANE TRANSPORTER CDIB"/>
    <property type="match status" value="1"/>
</dbReference>
<dbReference type="EMBL" id="JBHSHJ010000001">
    <property type="protein sequence ID" value="MFC4787877.1"/>
    <property type="molecule type" value="Genomic_DNA"/>
</dbReference>
<proteinExistence type="inferred from homology"/>
<dbReference type="InterPro" id="IPR034746">
    <property type="entry name" value="POTRA"/>
</dbReference>
<dbReference type="InterPro" id="IPR005565">
    <property type="entry name" value="Hemolysn_activator_HlyB_C"/>
</dbReference>
<organism evidence="11 12">
    <name type="scientific">Giesbergeria sinuosa</name>
    <dbReference type="NCBI Taxonomy" id="80883"/>
    <lineage>
        <taxon>Bacteria</taxon>
        <taxon>Pseudomonadati</taxon>
        <taxon>Pseudomonadota</taxon>
        <taxon>Betaproteobacteria</taxon>
        <taxon>Burkholderiales</taxon>
        <taxon>Comamonadaceae</taxon>
        <taxon>Giesbergeria</taxon>
    </lineage>
</organism>
<evidence type="ECO:0000256" key="9">
    <source>
        <dbReference type="SAM" id="SignalP"/>
    </source>
</evidence>